<organism evidence="2 3">
    <name type="scientific">Prochlorococcus marinus (strain MIT 9313)</name>
    <dbReference type="NCBI Taxonomy" id="74547"/>
    <lineage>
        <taxon>Bacteria</taxon>
        <taxon>Bacillati</taxon>
        <taxon>Cyanobacteriota</taxon>
        <taxon>Cyanophyceae</taxon>
        <taxon>Synechococcales</taxon>
        <taxon>Prochlorococcaceae</taxon>
        <taxon>Prochlorococcus</taxon>
    </lineage>
</organism>
<keyword evidence="1" id="KW-1133">Transmembrane helix</keyword>
<reference evidence="2 3" key="1">
    <citation type="journal article" date="2003" name="Nature">
        <title>Genome divergence in two Prochlorococcus ecotypes reflects oceanic niche differentiation.</title>
        <authorList>
            <person name="Rocap G."/>
            <person name="Larimer F.W."/>
            <person name="Lamerdin J.E."/>
            <person name="Malfatti S."/>
            <person name="Chain P."/>
            <person name="Ahlgren N.A."/>
            <person name="Arellano A."/>
            <person name="Coleman M."/>
            <person name="Hauser L."/>
            <person name="Hess W.R."/>
            <person name="Johnson Z.I."/>
            <person name="Land M.L."/>
            <person name="Lindell D."/>
            <person name="Post A.F."/>
            <person name="Regala W."/>
            <person name="Shah M."/>
            <person name="Shaw S.L."/>
            <person name="Steglich C."/>
            <person name="Sullivan M.B."/>
            <person name="Ting C.S."/>
            <person name="Tolonen A."/>
            <person name="Webb E.A."/>
            <person name="Zinser E.R."/>
            <person name="Chisholm S.W."/>
        </authorList>
    </citation>
    <scope>NUCLEOTIDE SEQUENCE [LARGE SCALE GENOMIC DNA]</scope>
    <source>
        <strain evidence="3">MIT 9313</strain>
    </source>
</reference>
<proteinExistence type="predicted"/>
<name>B9ES24_PROMM</name>
<evidence type="ECO:0000313" key="2">
    <source>
        <dbReference type="EMBL" id="CAX32159.1"/>
    </source>
</evidence>
<protein>
    <submittedName>
        <fullName evidence="2">Uncharacterized protein</fullName>
    </submittedName>
</protein>
<evidence type="ECO:0000256" key="1">
    <source>
        <dbReference type="SAM" id="Phobius"/>
    </source>
</evidence>
<dbReference type="AlphaFoldDB" id="B9ES24"/>
<keyword evidence="3" id="KW-1185">Reference proteome</keyword>
<dbReference type="KEGG" id="pmt:PMT_2640"/>
<dbReference type="EMBL" id="BX548175">
    <property type="protein sequence ID" value="CAX32159.1"/>
    <property type="molecule type" value="Genomic_DNA"/>
</dbReference>
<gene>
    <name evidence="2" type="ordered locus">PMT_2640</name>
</gene>
<keyword evidence="1" id="KW-0472">Membrane</keyword>
<dbReference type="HOGENOM" id="CLU_3203945_0_0_3"/>
<evidence type="ECO:0000313" key="3">
    <source>
        <dbReference type="Proteomes" id="UP000001423"/>
    </source>
</evidence>
<sequence length="45" mass="5052">MQRLIVSKQQLMPALLIISDASPFLLMGFFLETAWLGGHFESNSL</sequence>
<keyword evidence="1" id="KW-0812">Transmembrane</keyword>
<accession>B9ES24</accession>
<feature type="transmembrane region" description="Helical" evidence="1">
    <location>
        <begin position="12"/>
        <end position="31"/>
    </location>
</feature>
<dbReference type="Proteomes" id="UP000001423">
    <property type="component" value="Chromosome"/>
</dbReference>